<proteinExistence type="predicted"/>
<evidence type="ECO:0000259" key="2">
    <source>
        <dbReference type="Pfam" id="PF18164"/>
    </source>
</evidence>
<feature type="domain" description="N-acyltransferase N-terminal" evidence="1">
    <location>
        <begin position="40"/>
        <end position="168"/>
    </location>
</feature>
<dbReference type="STRING" id="269800.Tfu_1545"/>
<feature type="domain" description="GNAT-like C-terminal" evidence="2">
    <location>
        <begin position="170"/>
        <end position="321"/>
    </location>
</feature>
<protein>
    <recommendedName>
        <fullName evidence="4">Acyltransferase</fullName>
    </recommendedName>
</protein>
<accession>Q47PN8</accession>
<dbReference type="AlphaFoldDB" id="Q47PN8"/>
<dbReference type="RefSeq" id="WP_011291976.1">
    <property type="nucleotide sequence ID" value="NC_007333.1"/>
</dbReference>
<gene>
    <name evidence="3" type="ordered locus">Tfu_1545</name>
</gene>
<dbReference type="EMBL" id="CP000088">
    <property type="protein sequence ID" value="AAZ55581.1"/>
    <property type="molecule type" value="Genomic_DNA"/>
</dbReference>
<dbReference type="HOGENOM" id="CLU_076574_0_0_11"/>
<dbReference type="InterPro" id="IPR041273">
    <property type="entry name" value="NAT_N"/>
</dbReference>
<organism evidence="3">
    <name type="scientific">Thermobifida fusca (strain YX)</name>
    <dbReference type="NCBI Taxonomy" id="269800"/>
    <lineage>
        <taxon>Bacteria</taxon>
        <taxon>Bacillati</taxon>
        <taxon>Actinomycetota</taxon>
        <taxon>Actinomycetes</taxon>
        <taxon>Streptosporangiales</taxon>
        <taxon>Nocardiopsidaceae</taxon>
        <taxon>Thermobifida</taxon>
    </lineage>
</organism>
<name>Q47PN8_THEFY</name>
<evidence type="ECO:0008006" key="4">
    <source>
        <dbReference type="Google" id="ProtNLM"/>
    </source>
</evidence>
<dbReference type="eggNOG" id="ENOG5030QZQ">
    <property type="taxonomic scope" value="Bacteria"/>
</dbReference>
<sequence>MDLTSKARALGLASEAAATLSSLADFPDPPPAPLPGREAADELLDAAAVEGADRADLRALWPDQDWPAAARWLVDACYARILADVGRPGWVDWPDVISADDPRVRCAPIYAFLAAVDVLRERHRSRGVPEDVTAATLADLGRHVAKTRRMYGRVGLDLPVWIALHYRGSLYEVGRLQYETAYLDSGDFPELVGVVDERLVARLHIPAGEPLSADAVDASLARAGEVLSAVTGERVRVAVCTSWLLDPQLRDYLPPESNIRAFQDRFVLSDHEGPGDADMFRFVFECPEVAPDRVTPVTRLQHAVLDLLKRGGSWRVRTGWLRLP</sequence>
<dbReference type="Gene3D" id="3.40.630.120">
    <property type="match status" value="1"/>
</dbReference>
<dbReference type="InterPro" id="IPR041644">
    <property type="entry name" value="GNAT_C"/>
</dbReference>
<evidence type="ECO:0000313" key="3">
    <source>
        <dbReference type="EMBL" id="AAZ55581.1"/>
    </source>
</evidence>
<evidence type="ECO:0000259" key="1">
    <source>
        <dbReference type="Pfam" id="PF18082"/>
    </source>
</evidence>
<reference evidence="3" key="1">
    <citation type="submission" date="2005-07" db="EMBL/GenBank/DDBJ databases">
        <title>Complete sequence of Thermobifida fusca YX.</title>
        <authorList>
            <consortium name="US DOE Joint Genome Institute"/>
            <person name="Copeland A."/>
            <person name="Lucas S."/>
            <person name="Lapidus A."/>
            <person name="Barry K."/>
            <person name="Detter J.C."/>
            <person name="Glavina T."/>
            <person name="Hammon N."/>
            <person name="Israni S."/>
            <person name="Pitluck S."/>
            <person name="Di Bartolo G."/>
            <person name="Chain P."/>
            <person name="Schmutz J."/>
            <person name="Larimer F."/>
            <person name="Land M."/>
            <person name="Lykidis A."/>
            <person name="Richardson P."/>
        </authorList>
    </citation>
    <scope>NUCLEOTIDE SEQUENCE</scope>
    <source>
        <strain evidence="3">YX</strain>
    </source>
</reference>
<dbReference type="Pfam" id="PF18082">
    <property type="entry name" value="NAT_N"/>
    <property type="match status" value="1"/>
</dbReference>
<dbReference type="KEGG" id="tfu:Tfu_1545"/>
<dbReference type="Pfam" id="PF18164">
    <property type="entry name" value="GNAT_C"/>
    <property type="match status" value="1"/>
</dbReference>